<dbReference type="Gene3D" id="2.170.260.10">
    <property type="entry name" value="paz domain"/>
    <property type="match status" value="1"/>
</dbReference>
<feature type="transmembrane region" description="Helical" evidence="6">
    <location>
        <begin position="1216"/>
        <end position="1236"/>
    </location>
</feature>
<comment type="similarity">
    <text evidence="1">Belongs to the argonaute family. Ago subfamily.</text>
</comment>
<feature type="region of interest" description="Disordered" evidence="5">
    <location>
        <begin position="1"/>
        <end position="150"/>
    </location>
</feature>
<evidence type="ECO:0000259" key="7">
    <source>
        <dbReference type="PROSITE" id="PS50821"/>
    </source>
</evidence>
<dbReference type="InterPro" id="IPR012337">
    <property type="entry name" value="RNaseH-like_sf"/>
</dbReference>
<dbReference type="Gene3D" id="3.30.420.10">
    <property type="entry name" value="Ribonuclease H-like superfamily/Ribonuclease H"/>
    <property type="match status" value="1"/>
</dbReference>
<comment type="caution">
    <text evidence="9">The sequence shown here is derived from an EMBL/GenBank/DDBJ whole genome shotgun (WGS) entry which is preliminary data.</text>
</comment>
<dbReference type="PANTHER" id="PTHR22891">
    <property type="entry name" value="EUKARYOTIC TRANSLATION INITIATION FACTOR 2C"/>
    <property type="match status" value="1"/>
</dbReference>
<feature type="region of interest" description="Disordered" evidence="5">
    <location>
        <begin position="192"/>
        <end position="214"/>
    </location>
</feature>
<dbReference type="Pfam" id="PF16486">
    <property type="entry name" value="ArgoN"/>
    <property type="match status" value="1"/>
</dbReference>
<dbReference type="PROSITE" id="PS50822">
    <property type="entry name" value="PIWI"/>
    <property type="match status" value="1"/>
</dbReference>
<organism evidence="9 10">
    <name type="scientific">Hibiscus sabdariffa</name>
    <name type="common">roselle</name>
    <dbReference type="NCBI Taxonomy" id="183260"/>
    <lineage>
        <taxon>Eukaryota</taxon>
        <taxon>Viridiplantae</taxon>
        <taxon>Streptophyta</taxon>
        <taxon>Embryophyta</taxon>
        <taxon>Tracheophyta</taxon>
        <taxon>Spermatophyta</taxon>
        <taxon>Magnoliopsida</taxon>
        <taxon>eudicotyledons</taxon>
        <taxon>Gunneridae</taxon>
        <taxon>Pentapetalae</taxon>
        <taxon>rosids</taxon>
        <taxon>malvids</taxon>
        <taxon>Malvales</taxon>
        <taxon>Malvaceae</taxon>
        <taxon>Malvoideae</taxon>
        <taxon>Hibiscus</taxon>
    </lineage>
</organism>
<keyword evidence="2" id="KW-0678">Repressor</keyword>
<keyword evidence="3" id="KW-0943">RNA-mediated gene silencing</keyword>
<dbReference type="Pfam" id="PF12764">
    <property type="entry name" value="Gly-rich_Ago1"/>
    <property type="match status" value="1"/>
</dbReference>
<dbReference type="Pfam" id="PF16488">
    <property type="entry name" value="ArgoL2"/>
    <property type="match status" value="1"/>
</dbReference>
<dbReference type="InterPro" id="IPR036397">
    <property type="entry name" value="RNaseH_sf"/>
</dbReference>
<dbReference type="InterPro" id="IPR003165">
    <property type="entry name" value="Piwi"/>
</dbReference>
<dbReference type="SMART" id="SM00950">
    <property type="entry name" value="Piwi"/>
    <property type="match status" value="1"/>
</dbReference>
<dbReference type="Pfam" id="PF16487">
    <property type="entry name" value="ArgoMid"/>
    <property type="match status" value="1"/>
</dbReference>
<dbReference type="EMBL" id="JBBPBN010000089">
    <property type="protein sequence ID" value="KAK8981410.1"/>
    <property type="molecule type" value="Genomic_DNA"/>
</dbReference>
<gene>
    <name evidence="9" type="ORF">V6N11_027832</name>
</gene>
<dbReference type="PROSITE" id="PS50821">
    <property type="entry name" value="PAZ"/>
    <property type="match status" value="1"/>
</dbReference>
<evidence type="ECO:0000256" key="4">
    <source>
        <dbReference type="ARBA" id="ARBA00023274"/>
    </source>
</evidence>
<feature type="compositionally biased region" description="Pro residues" evidence="5">
    <location>
        <begin position="140"/>
        <end position="149"/>
    </location>
</feature>
<feature type="compositionally biased region" description="Gly residues" evidence="5">
    <location>
        <begin position="1050"/>
        <end position="1062"/>
    </location>
</feature>
<feature type="region of interest" description="Disordered" evidence="5">
    <location>
        <begin position="1050"/>
        <end position="1070"/>
    </location>
</feature>
<feature type="transmembrane region" description="Helical" evidence="6">
    <location>
        <begin position="1302"/>
        <end position="1322"/>
    </location>
</feature>
<dbReference type="Gene3D" id="3.40.50.2300">
    <property type="match status" value="1"/>
</dbReference>
<keyword evidence="6" id="KW-1133">Transmembrane helix</keyword>
<name>A0ABR2NZ43_9ROSI</name>
<dbReference type="InterPro" id="IPR014811">
    <property type="entry name" value="ArgoL1"/>
</dbReference>
<dbReference type="InterPro" id="IPR003100">
    <property type="entry name" value="PAZ_dom"/>
</dbReference>
<dbReference type="Pfam" id="PF08699">
    <property type="entry name" value="ArgoL1"/>
    <property type="match status" value="1"/>
</dbReference>
<dbReference type="InterPro" id="IPR024357">
    <property type="entry name" value="Argonaut_Gly-rich"/>
</dbReference>
<feature type="domain" description="PAZ" evidence="7">
    <location>
        <begin position="421"/>
        <end position="533"/>
    </location>
</feature>
<feature type="compositionally biased region" description="Gly residues" evidence="5">
    <location>
        <begin position="37"/>
        <end position="46"/>
    </location>
</feature>
<reference evidence="9 10" key="1">
    <citation type="journal article" date="2024" name="G3 (Bethesda)">
        <title>Genome assembly of Hibiscus sabdariffa L. provides insights into metabolisms of medicinal natural products.</title>
        <authorList>
            <person name="Kim T."/>
        </authorList>
    </citation>
    <scope>NUCLEOTIDE SEQUENCE [LARGE SCALE GENOMIC DNA]</scope>
    <source>
        <strain evidence="9">TK-2024</strain>
        <tissue evidence="9">Old leaves</tissue>
    </source>
</reference>
<dbReference type="Pfam" id="PF02171">
    <property type="entry name" value="Piwi"/>
    <property type="match status" value="1"/>
</dbReference>
<dbReference type="CDD" id="cd02846">
    <property type="entry name" value="PAZ_argonaute_like"/>
    <property type="match status" value="1"/>
</dbReference>
<dbReference type="InterPro" id="IPR032474">
    <property type="entry name" value="Argonaute_N"/>
</dbReference>
<feature type="compositionally biased region" description="Gly residues" evidence="5">
    <location>
        <begin position="54"/>
        <end position="67"/>
    </location>
</feature>
<feature type="transmembrane region" description="Helical" evidence="6">
    <location>
        <begin position="1334"/>
        <end position="1353"/>
    </location>
</feature>
<dbReference type="Pfam" id="PF02170">
    <property type="entry name" value="PAZ"/>
    <property type="match status" value="1"/>
</dbReference>
<dbReference type="SMART" id="SM00949">
    <property type="entry name" value="PAZ"/>
    <property type="match status" value="1"/>
</dbReference>
<dbReference type="Proteomes" id="UP001396334">
    <property type="component" value="Unassembled WGS sequence"/>
</dbReference>
<accession>A0ABR2NZ43</accession>
<evidence type="ECO:0000313" key="10">
    <source>
        <dbReference type="Proteomes" id="UP001396334"/>
    </source>
</evidence>
<feature type="domain" description="Piwi" evidence="8">
    <location>
        <begin position="709"/>
        <end position="1030"/>
    </location>
</feature>
<protein>
    <recommendedName>
        <fullName evidence="11">Argonaute 1</fullName>
    </recommendedName>
</protein>
<proteinExistence type="inferred from homology"/>
<keyword evidence="4" id="KW-0687">Ribonucleoprotein</keyword>
<dbReference type="InterPro" id="IPR032473">
    <property type="entry name" value="Argonaute_Mid_dom"/>
</dbReference>
<feature type="transmembrane region" description="Helical" evidence="6">
    <location>
        <begin position="1264"/>
        <end position="1282"/>
    </location>
</feature>
<dbReference type="SUPFAM" id="SSF53098">
    <property type="entry name" value="Ribonuclease H-like"/>
    <property type="match status" value="1"/>
</dbReference>
<feature type="transmembrane region" description="Helical" evidence="6">
    <location>
        <begin position="1178"/>
        <end position="1195"/>
    </location>
</feature>
<evidence type="ECO:0000313" key="9">
    <source>
        <dbReference type="EMBL" id="KAK8981410.1"/>
    </source>
</evidence>
<evidence type="ECO:0000256" key="6">
    <source>
        <dbReference type="SAM" id="Phobius"/>
    </source>
</evidence>
<sequence>MVRKKRTDNPSGGGEGSQSHDTGAGSGHGPQRPPQQQGGGYSGGRGWAPQSQQGGRGGGYGTGGRGRGMSQQQYGGGPPEYQVRGRGEYAGGPPEYQVRGRGEYAGGPPEYHQGRGRGGSYHQGGRGGYGGRGRGGGPSPGGPSRPPVPELHQATQTYQVEVTHQPAPSESGSSSRPPELAQLPEHLQQLSVQQEAGQAIQPIPPSSKSLRFPLRPGKGSTGTRCMVKANHFFAELPDKDLHQYDVTITPEVASRGVNRAVMAQLVKLYQESHLGKRLPAYDGRKSLYTAGPLPFVSKEFKITLIDDDDGSGMQRIEREFKVVIKFAARADLHHLELFLQGKQADAPQEALQVLDIVLRELPTTRYCPVGRSFYSPNLGRKQPLGEGLESWRGFYQSIRPTQMGLSLNIDMSSTAFIEPLPVIDFVTQLLNRDVSRPLSDSDRVKIKKALRGVKVEVTHRGNMRRKYRISGLTSQATRELTFPVDERGTMKSVVEYFHETYGFVIQHTQWPCLQVGNQQRPNYLPMEVCKIVEGQRYSKRLNERQITALLKVTCQRPQEREYDITKTVEHNAYHEDPYAKEFGIKISQKLASVEARILPAPWLKYHDTGREKDCLPQVGQWNMMNKKMVNGGTVNNWICINFSRQVQDSAARDFCYELAQMCFISGMAFSPEPVLPAISARPEHVEKVLKTRYHDAMIKLQPQNKELDLLIVILPDNNGSLYGDLKRICETDLGIVSQCCLTKHVFRKSKQYMANVALKINVKVGGRNTVLVDAISRRIPLVSDRPTIIFGADVTHPHPGEDSSPSIAAVVASQDWPEVTKYAGLVSAQAHRQELIQDLYKTWQDPVRGTVSGGMIKELLISFRRATGQKPQRIIFYRDGVSEGQFYQVLLYELDAIRLACASLEPNYQPPVTFVVVQKRHHTRLFASSHNDRRAVDKSGNILPGTVVDSKICHPTEFDFYLCSHAGIQGTSRPAHYHVLWDENKFTADALQSLTNNLCYTYARCTRSVSIVPPAYYAHLAAFRARFYMEPETSDSGSMTSGTVAVRGGAGASAGAGAGGRSTRGPGASAAVRPLPALKENVKRVMKAENSRLLQFPTTATPPKEMPGPGPHLMYAMSSGIALTHLTGGRFTPHHTLTYSLNAFFGPDMGSFSEWLSSTFFNDNSIVSSLADEIHHPFYYVVILGFPLCIFYSWLSSELVRTRILDYGYGVPLSRLQTLFLIAAGSLSHFFLDHLFEENGHTKMYDWIMSTGWWINRAPVNPDAVIVVGFLCISLIGGFIYINSSKLRKSVTRKQSCESMKLILVIGSLYCLWCASQIYWMSPRRPPVGEEADLGVLVFMATYFLLPHWLCILSMNPEHLHPKQFAVSTL</sequence>
<dbReference type="SMART" id="SM01163">
    <property type="entry name" value="DUF1785"/>
    <property type="match status" value="1"/>
</dbReference>
<evidence type="ECO:0000259" key="8">
    <source>
        <dbReference type="PROSITE" id="PS50822"/>
    </source>
</evidence>
<feature type="compositionally biased region" description="Gly residues" evidence="5">
    <location>
        <begin position="116"/>
        <end position="139"/>
    </location>
</feature>
<dbReference type="InterPro" id="IPR045246">
    <property type="entry name" value="Piwi_ago-like"/>
</dbReference>
<keyword evidence="6" id="KW-0472">Membrane</keyword>
<keyword evidence="6" id="KW-0812">Transmembrane</keyword>
<keyword evidence="10" id="KW-1185">Reference proteome</keyword>
<evidence type="ECO:0008006" key="11">
    <source>
        <dbReference type="Google" id="ProtNLM"/>
    </source>
</evidence>
<evidence type="ECO:0000256" key="3">
    <source>
        <dbReference type="ARBA" id="ARBA00023158"/>
    </source>
</evidence>
<evidence type="ECO:0000256" key="5">
    <source>
        <dbReference type="SAM" id="MobiDB-lite"/>
    </source>
</evidence>
<dbReference type="InterPro" id="IPR032472">
    <property type="entry name" value="ArgoL2"/>
</dbReference>
<dbReference type="SUPFAM" id="SSF101690">
    <property type="entry name" value="PAZ domain"/>
    <property type="match status" value="1"/>
</dbReference>
<dbReference type="InterPro" id="IPR036085">
    <property type="entry name" value="PAZ_dom_sf"/>
</dbReference>
<evidence type="ECO:0000256" key="1">
    <source>
        <dbReference type="ARBA" id="ARBA00008201"/>
    </source>
</evidence>
<evidence type="ECO:0000256" key="2">
    <source>
        <dbReference type="ARBA" id="ARBA00022491"/>
    </source>
</evidence>
<dbReference type="CDD" id="cd04657">
    <property type="entry name" value="Piwi_ago-like"/>
    <property type="match status" value="1"/>
</dbReference>